<gene>
    <name evidence="8" type="ORF">BV898_14362</name>
</gene>
<feature type="chain" id="PRO_5040978754" description="Receptor ligand binding region domain-containing protein" evidence="6">
    <location>
        <begin position="28"/>
        <end position="514"/>
    </location>
</feature>
<name>A0A9X6N8R8_HYPEX</name>
<keyword evidence="9" id="KW-1185">Reference proteome</keyword>
<evidence type="ECO:0000313" key="9">
    <source>
        <dbReference type="Proteomes" id="UP000192578"/>
    </source>
</evidence>
<keyword evidence="2 5" id="KW-0812">Transmembrane</keyword>
<sequence>MSSYKSSCLFVGMAAIMIGDLVSLATSRPRIALATTTIKVPELNTTNFDAVQLQGPAVDLGVEHLQRTYGATFNFSHTYLMDPSRPTVPLLVDDVYNFAAKFIFDHADADARVFLSCKRGRGQSTEWNPQRFSLSLTPSPQSFKFIYALLIQNNWTNVAGLVDTRSIDPEYFSRGNRAVFLANFNGKNPALKYIRYNDLVYDSNKGFPAVERALTTLAETSRIVFLFGSGKASMMVLRAAETLGMTNGEYVFFLLTWSRYGMSLDRQDDAWWRVTDATANLTMPMRGYVSRATVVISFGTPYVEGLTPPLRELRQRIVAAARDSYNLRYSQGLVPTFLYGAVEMYMIYGMILNETFNQTGRVLDGVELGSLLRNRTFRLPTANVSFSANGERDIDVIGEVLDPITGDYKLSFVFDAQKQTLNEVSNMTALWPGGLWPPPNEPLCGYFGNSCKVQWSKTSWTLLASISTAVVILAAICTLVAARYLRPVSSTWWLICDIDLTLLRNFGQCDSRIK</sequence>
<protein>
    <recommendedName>
        <fullName evidence="7">Receptor ligand binding region domain-containing protein</fullName>
    </recommendedName>
</protein>
<keyword evidence="4 5" id="KW-0472">Membrane</keyword>
<evidence type="ECO:0000256" key="1">
    <source>
        <dbReference type="ARBA" id="ARBA00004370"/>
    </source>
</evidence>
<keyword evidence="6" id="KW-0732">Signal</keyword>
<evidence type="ECO:0000256" key="3">
    <source>
        <dbReference type="ARBA" id="ARBA00022989"/>
    </source>
</evidence>
<dbReference type="InterPro" id="IPR028082">
    <property type="entry name" value="Peripla_BP_I"/>
</dbReference>
<feature type="signal peptide" evidence="6">
    <location>
        <begin position="1"/>
        <end position="27"/>
    </location>
</feature>
<evidence type="ECO:0000256" key="4">
    <source>
        <dbReference type="ARBA" id="ARBA00023136"/>
    </source>
</evidence>
<evidence type="ECO:0000256" key="2">
    <source>
        <dbReference type="ARBA" id="ARBA00022692"/>
    </source>
</evidence>
<evidence type="ECO:0000259" key="7">
    <source>
        <dbReference type="Pfam" id="PF01094"/>
    </source>
</evidence>
<evidence type="ECO:0000313" key="8">
    <source>
        <dbReference type="EMBL" id="OWA49827.1"/>
    </source>
</evidence>
<keyword evidence="3 5" id="KW-1133">Transmembrane helix</keyword>
<evidence type="ECO:0000256" key="6">
    <source>
        <dbReference type="SAM" id="SignalP"/>
    </source>
</evidence>
<proteinExistence type="predicted"/>
<dbReference type="EMBL" id="MTYJ01000174">
    <property type="protein sequence ID" value="OWA49827.1"/>
    <property type="molecule type" value="Genomic_DNA"/>
</dbReference>
<dbReference type="AlphaFoldDB" id="A0A9X6N8R8"/>
<dbReference type="InterPro" id="IPR001828">
    <property type="entry name" value="ANF_lig-bd_rcpt"/>
</dbReference>
<dbReference type="SUPFAM" id="SSF53822">
    <property type="entry name" value="Periplasmic binding protein-like I"/>
    <property type="match status" value="1"/>
</dbReference>
<comment type="subcellular location">
    <subcellularLocation>
        <location evidence="1">Membrane</location>
    </subcellularLocation>
</comment>
<organism evidence="8 9">
    <name type="scientific">Hypsibius exemplaris</name>
    <name type="common">Freshwater tardigrade</name>
    <dbReference type="NCBI Taxonomy" id="2072580"/>
    <lineage>
        <taxon>Eukaryota</taxon>
        <taxon>Metazoa</taxon>
        <taxon>Ecdysozoa</taxon>
        <taxon>Tardigrada</taxon>
        <taxon>Eutardigrada</taxon>
        <taxon>Parachela</taxon>
        <taxon>Hypsibioidea</taxon>
        <taxon>Hypsibiidae</taxon>
        <taxon>Hypsibius</taxon>
    </lineage>
</organism>
<dbReference type="Pfam" id="PF01094">
    <property type="entry name" value="ANF_receptor"/>
    <property type="match status" value="1"/>
</dbReference>
<reference evidence="9" key="1">
    <citation type="submission" date="2017-01" db="EMBL/GenBank/DDBJ databases">
        <title>Comparative genomics of anhydrobiosis in the tardigrade Hypsibius dujardini.</title>
        <authorList>
            <person name="Yoshida Y."/>
            <person name="Koutsovoulos G."/>
            <person name="Laetsch D."/>
            <person name="Stevens L."/>
            <person name="Kumar S."/>
            <person name="Horikawa D."/>
            <person name="Ishino K."/>
            <person name="Komine S."/>
            <person name="Tomita M."/>
            <person name="Blaxter M."/>
            <person name="Arakawa K."/>
        </authorList>
    </citation>
    <scope>NUCLEOTIDE SEQUENCE [LARGE SCALE GENOMIC DNA]</scope>
    <source>
        <strain evidence="9">Z151</strain>
    </source>
</reference>
<feature type="transmembrane region" description="Helical" evidence="5">
    <location>
        <begin position="460"/>
        <end position="482"/>
    </location>
</feature>
<evidence type="ECO:0000256" key="5">
    <source>
        <dbReference type="SAM" id="Phobius"/>
    </source>
</evidence>
<feature type="domain" description="Receptor ligand binding region" evidence="7">
    <location>
        <begin position="130"/>
        <end position="393"/>
    </location>
</feature>
<dbReference type="Gene3D" id="3.40.50.2300">
    <property type="match status" value="2"/>
</dbReference>
<accession>A0A9X6N8R8</accession>
<dbReference type="GO" id="GO:0016020">
    <property type="term" value="C:membrane"/>
    <property type="evidence" value="ECO:0007669"/>
    <property type="project" value="UniProtKB-SubCell"/>
</dbReference>
<comment type="caution">
    <text evidence="8">The sequence shown here is derived from an EMBL/GenBank/DDBJ whole genome shotgun (WGS) entry which is preliminary data.</text>
</comment>
<dbReference type="Proteomes" id="UP000192578">
    <property type="component" value="Unassembled WGS sequence"/>
</dbReference>